<dbReference type="EMBL" id="OZ004260">
    <property type="protein sequence ID" value="CAK7922219.1"/>
    <property type="molecule type" value="Genomic_DNA"/>
</dbReference>
<dbReference type="PANTHER" id="PTHR28049">
    <property type="entry name" value="TRANSMEMBRANE PROTEIN YOR223W"/>
    <property type="match status" value="1"/>
</dbReference>
<keyword evidence="6" id="KW-1185">Reference proteome</keyword>
<keyword evidence="2" id="KW-1133">Transmembrane helix</keyword>
<dbReference type="InterPro" id="IPR045226">
    <property type="entry name" value="Dsc3"/>
</dbReference>
<feature type="domain" description="DSC E3 ubiquitin ligase complex subunit 3 ubiquitin-like" evidence="3">
    <location>
        <begin position="5"/>
        <end position="124"/>
    </location>
</feature>
<reference evidence="5 6" key="1">
    <citation type="submission" date="2024-01" db="EMBL/GenBank/DDBJ databases">
        <authorList>
            <consortium name="Genoscope - CEA"/>
            <person name="William W."/>
        </authorList>
    </citation>
    <scope>NUCLEOTIDE SEQUENCE [LARGE SCALE GENOMIC DNA]</scope>
    <source>
        <strain evidence="5 6">29B2s-10</strain>
    </source>
</reference>
<evidence type="ECO:0000259" key="4">
    <source>
        <dbReference type="Pfam" id="PF13373"/>
    </source>
</evidence>
<dbReference type="PANTHER" id="PTHR28049:SF1">
    <property type="entry name" value="DSC E3 UBIQUITIN LIGASE COMPLEX SUBUNIT 3"/>
    <property type="match status" value="1"/>
</dbReference>
<feature type="transmembrane region" description="Helical" evidence="2">
    <location>
        <begin position="262"/>
        <end position="282"/>
    </location>
</feature>
<gene>
    <name evidence="5" type="primary">DSC3</name>
    <name evidence="5" type="ORF">CAAN4_H24124</name>
</gene>
<feature type="region of interest" description="Disordered" evidence="1">
    <location>
        <begin position="217"/>
        <end position="249"/>
    </location>
</feature>
<feature type="domain" description="DSC E3 ubiquitin ligase complex subunit 3 C-terminal" evidence="4">
    <location>
        <begin position="151"/>
        <end position="309"/>
    </location>
</feature>
<evidence type="ECO:0000313" key="5">
    <source>
        <dbReference type="EMBL" id="CAK7922219.1"/>
    </source>
</evidence>
<keyword evidence="2" id="KW-0812">Transmembrane</keyword>
<sequence>MQFIIAVRFTTPGEIKEQLKDLEIPISINFERDDVNRLINVNWLKFMVRSKVEVCSTRRLRLIYSGRVLNDNTNFKTDILEPKIRQSLIERQQEERGSVQSVSPPPSGIADSLKIYIHCLVGDILTASQLAEEGKLDNGPQERTTTPEVVGFDRLLQQGFSQGDVQDLRRQFQAIYNPNDNIGGATGTGDIHDLEEEERRQQHIRQLEDRWIESTVTPAGVDGDTTMRPQVSTTDTQGLPTQGVEPTQPSLEIDDVNGNEDLLVGLLLGVFLGVLGVVFLAADDTVFNQRQRMAIIAGIFINFGISTVRGQWL</sequence>
<accession>A0ABP0ELV8</accession>
<evidence type="ECO:0000256" key="2">
    <source>
        <dbReference type="SAM" id="Phobius"/>
    </source>
</evidence>
<feature type="transmembrane region" description="Helical" evidence="2">
    <location>
        <begin position="294"/>
        <end position="312"/>
    </location>
</feature>
<name>A0ABP0ELV8_9ASCO</name>
<evidence type="ECO:0000256" key="1">
    <source>
        <dbReference type="SAM" id="MobiDB-lite"/>
    </source>
</evidence>
<dbReference type="Pfam" id="PF10302">
    <property type="entry name" value="Dsc3_N"/>
    <property type="match status" value="1"/>
</dbReference>
<dbReference type="Pfam" id="PF13373">
    <property type="entry name" value="Dsc3_C"/>
    <property type="match status" value="1"/>
</dbReference>
<dbReference type="Proteomes" id="UP001497600">
    <property type="component" value="Chromosome H"/>
</dbReference>
<proteinExistence type="predicted"/>
<feature type="compositionally biased region" description="Polar residues" evidence="1">
    <location>
        <begin position="227"/>
        <end position="249"/>
    </location>
</feature>
<evidence type="ECO:0000313" key="6">
    <source>
        <dbReference type="Proteomes" id="UP001497600"/>
    </source>
</evidence>
<protein>
    <submittedName>
        <fullName evidence="5">DSC E3 ubiquitin ligase complex subunit 3</fullName>
    </submittedName>
</protein>
<keyword evidence="2" id="KW-0472">Membrane</keyword>
<dbReference type="InterPro" id="IPR019413">
    <property type="entry name" value="Dsc3_ub-like_dom"/>
</dbReference>
<dbReference type="InterPro" id="IPR025390">
    <property type="entry name" value="Dsc3_C"/>
</dbReference>
<evidence type="ECO:0000259" key="3">
    <source>
        <dbReference type="Pfam" id="PF10302"/>
    </source>
</evidence>
<organism evidence="5 6">
    <name type="scientific">[Candida] anglica</name>
    <dbReference type="NCBI Taxonomy" id="148631"/>
    <lineage>
        <taxon>Eukaryota</taxon>
        <taxon>Fungi</taxon>
        <taxon>Dikarya</taxon>
        <taxon>Ascomycota</taxon>
        <taxon>Saccharomycotina</taxon>
        <taxon>Pichiomycetes</taxon>
        <taxon>Debaryomycetaceae</taxon>
        <taxon>Kurtzmaniella</taxon>
    </lineage>
</organism>